<evidence type="ECO:0000256" key="1">
    <source>
        <dbReference type="ARBA" id="ARBA00001561"/>
    </source>
</evidence>
<dbReference type="CDD" id="cd06583">
    <property type="entry name" value="PGRP"/>
    <property type="match status" value="1"/>
</dbReference>
<keyword evidence="9" id="KW-1185">Reference proteome</keyword>
<evidence type="ECO:0000259" key="7">
    <source>
        <dbReference type="SMART" id="SM00644"/>
    </source>
</evidence>
<dbReference type="InterPro" id="IPR036366">
    <property type="entry name" value="PGBDSf"/>
</dbReference>
<name>A0A261S0A2_9BORD</name>
<reference evidence="9" key="1">
    <citation type="submission" date="2017-05" db="EMBL/GenBank/DDBJ databases">
        <title>Complete and WGS of Bordetella genogroups.</title>
        <authorList>
            <person name="Spilker T."/>
            <person name="Lipuma J."/>
        </authorList>
    </citation>
    <scope>NUCLEOTIDE SEQUENCE [LARGE SCALE GENOMIC DNA]</scope>
    <source>
        <strain evidence="9">AU16122</strain>
    </source>
</reference>
<dbReference type="Proteomes" id="UP000216020">
    <property type="component" value="Unassembled WGS sequence"/>
</dbReference>
<dbReference type="PANTHER" id="PTHR30417:SF1">
    <property type="entry name" value="N-ACETYLMURAMOYL-L-ALANINE AMIDASE AMID"/>
    <property type="match status" value="1"/>
</dbReference>
<dbReference type="SMART" id="SM00644">
    <property type="entry name" value="Ami_2"/>
    <property type="match status" value="1"/>
</dbReference>
<evidence type="ECO:0000313" key="9">
    <source>
        <dbReference type="Proteomes" id="UP000216020"/>
    </source>
</evidence>
<evidence type="ECO:0000256" key="4">
    <source>
        <dbReference type="ARBA" id="ARBA00022801"/>
    </source>
</evidence>
<dbReference type="InterPro" id="IPR002477">
    <property type="entry name" value="Peptidoglycan-bd-like"/>
</dbReference>
<dbReference type="Pfam" id="PF01471">
    <property type="entry name" value="PG_binding_1"/>
    <property type="match status" value="1"/>
</dbReference>
<evidence type="ECO:0000256" key="5">
    <source>
        <dbReference type="ARBA" id="ARBA00023316"/>
    </source>
</evidence>
<feature type="domain" description="N-acetylmuramoyl-L-alanine amidase" evidence="7">
    <location>
        <begin position="74"/>
        <end position="250"/>
    </location>
</feature>
<feature type="region of interest" description="Disordered" evidence="6">
    <location>
        <begin position="1"/>
        <end position="33"/>
    </location>
</feature>
<dbReference type="EC" id="3.5.1.28" evidence="3"/>
<proteinExistence type="inferred from homology"/>
<dbReference type="InterPro" id="IPR002502">
    <property type="entry name" value="Amidase_domain"/>
</dbReference>
<evidence type="ECO:0000256" key="2">
    <source>
        <dbReference type="ARBA" id="ARBA00007553"/>
    </source>
</evidence>
<dbReference type="Gene3D" id="1.10.101.10">
    <property type="entry name" value="PGBD-like superfamily/PGBD"/>
    <property type="match status" value="1"/>
</dbReference>
<dbReference type="GO" id="GO:0008745">
    <property type="term" value="F:N-acetylmuramoyl-L-alanine amidase activity"/>
    <property type="evidence" value="ECO:0007669"/>
    <property type="project" value="UniProtKB-EC"/>
</dbReference>
<dbReference type="SUPFAM" id="SSF47090">
    <property type="entry name" value="PGBD-like"/>
    <property type="match status" value="1"/>
</dbReference>
<feature type="compositionally biased region" description="Low complexity" evidence="6">
    <location>
        <begin position="184"/>
        <end position="200"/>
    </location>
</feature>
<dbReference type="PANTHER" id="PTHR30417">
    <property type="entry name" value="N-ACETYLMURAMOYL-L-ALANINE AMIDASE AMID"/>
    <property type="match status" value="1"/>
</dbReference>
<comment type="caution">
    <text evidence="8">The sequence shown here is derived from an EMBL/GenBank/DDBJ whole genome shotgun (WGS) entry which is preliminary data.</text>
</comment>
<dbReference type="SUPFAM" id="SSF55846">
    <property type="entry name" value="N-acetylmuramoyl-L-alanine amidase-like"/>
    <property type="match status" value="1"/>
</dbReference>
<feature type="compositionally biased region" description="Basic and acidic residues" evidence="6">
    <location>
        <begin position="1"/>
        <end position="11"/>
    </location>
</feature>
<dbReference type="GO" id="GO:0071555">
    <property type="term" value="P:cell wall organization"/>
    <property type="evidence" value="ECO:0007669"/>
    <property type="project" value="UniProtKB-KW"/>
</dbReference>
<gene>
    <name evidence="8" type="ORF">CAL29_20620</name>
</gene>
<dbReference type="GO" id="GO:0019867">
    <property type="term" value="C:outer membrane"/>
    <property type="evidence" value="ECO:0007669"/>
    <property type="project" value="TreeGrafter"/>
</dbReference>
<sequence length="347" mass="37182">MGAHGDDRRLEVPSGAGPGQEADAVPLSGPMTARPMTTRKHFRAGRRAALALLGAGALALAGCAQRWPAGLDVDTSITALSQDSRVRFIVLHYTDGDEAVSLRTLSRGDVSAHYLVSDEETGGGRVRVYNLVPEDRNAWHAGESSWFGRTALNNASIGIEITNEGPLPGSADQPPAPAVPAQPAPALSAQGQQPAGQAPAWRPPRWQPYTEDQIRAVILLVRDIARRHGVRPENIVGHSDIAPQRKTDPGPLFPWRRLAKEGLGRWYDESAAQAAAQRYASEGLPDAGWFQAELARVGYDAPRTGVYDAATTRVIAAFQMHYRPARYDGVADAETAGILSVLPGESE</sequence>
<keyword evidence="5" id="KW-0961">Cell wall biogenesis/degradation</keyword>
<accession>A0A261S0A2</accession>
<dbReference type="AlphaFoldDB" id="A0A261S0A2"/>
<dbReference type="Pfam" id="PF01510">
    <property type="entry name" value="Amidase_2"/>
    <property type="match status" value="1"/>
</dbReference>
<evidence type="ECO:0000256" key="3">
    <source>
        <dbReference type="ARBA" id="ARBA00011901"/>
    </source>
</evidence>
<feature type="region of interest" description="Disordered" evidence="6">
    <location>
        <begin position="163"/>
        <end position="204"/>
    </location>
</feature>
<keyword evidence="4" id="KW-0378">Hydrolase</keyword>
<comment type="catalytic activity">
    <reaction evidence="1">
        <text>Hydrolyzes the link between N-acetylmuramoyl residues and L-amino acid residues in certain cell-wall glycopeptides.</text>
        <dbReference type="EC" id="3.5.1.28"/>
    </reaction>
</comment>
<evidence type="ECO:0000256" key="6">
    <source>
        <dbReference type="SAM" id="MobiDB-lite"/>
    </source>
</evidence>
<dbReference type="InterPro" id="IPR051206">
    <property type="entry name" value="NAMLAA_amidase_2"/>
</dbReference>
<dbReference type="GO" id="GO:0009253">
    <property type="term" value="P:peptidoglycan catabolic process"/>
    <property type="evidence" value="ECO:0007669"/>
    <property type="project" value="InterPro"/>
</dbReference>
<dbReference type="Gene3D" id="3.40.80.10">
    <property type="entry name" value="Peptidoglycan recognition protein-like"/>
    <property type="match status" value="1"/>
</dbReference>
<evidence type="ECO:0000313" key="8">
    <source>
        <dbReference type="EMBL" id="OZI30437.1"/>
    </source>
</evidence>
<organism evidence="8 9">
    <name type="scientific">Bordetella genomosp. 10</name>
    <dbReference type="NCBI Taxonomy" id="1416804"/>
    <lineage>
        <taxon>Bacteria</taxon>
        <taxon>Pseudomonadati</taxon>
        <taxon>Pseudomonadota</taxon>
        <taxon>Betaproteobacteria</taxon>
        <taxon>Burkholderiales</taxon>
        <taxon>Alcaligenaceae</taxon>
        <taxon>Bordetella</taxon>
    </lineage>
</organism>
<protein>
    <recommendedName>
        <fullName evidence="3">N-acetylmuramoyl-L-alanine amidase</fullName>
        <ecNumber evidence="3">3.5.1.28</ecNumber>
    </recommendedName>
</protein>
<dbReference type="InterPro" id="IPR036365">
    <property type="entry name" value="PGBD-like_sf"/>
</dbReference>
<dbReference type="EMBL" id="NEVM01000005">
    <property type="protein sequence ID" value="OZI30437.1"/>
    <property type="molecule type" value="Genomic_DNA"/>
</dbReference>
<dbReference type="GO" id="GO:0009254">
    <property type="term" value="P:peptidoglycan turnover"/>
    <property type="evidence" value="ECO:0007669"/>
    <property type="project" value="TreeGrafter"/>
</dbReference>
<dbReference type="InterPro" id="IPR036505">
    <property type="entry name" value="Amidase/PGRP_sf"/>
</dbReference>
<feature type="compositionally biased region" description="Pro residues" evidence="6">
    <location>
        <begin position="174"/>
        <end position="183"/>
    </location>
</feature>
<comment type="similarity">
    <text evidence="2">Belongs to the N-acetylmuramoyl-L-alanine amidase 2 family.</text>
</comment>